<evidence type="ECO:0000313" key="2">
    <source>
        <dbReference type="Proteomes" id="UP000095751"/>
    </source>
</evidence>
<name>A0A1E7EPH1_9STRA</name>
<proteinExistence type="predicted"/>
<keyword evidence="2" id="KW-1185">Reference proteome</keyword>
<protein>
    <submittedName>
        <fullName evidence="1">Uncharacterized protein</fullName>
    </submittedName>
</protein>
<dbReference type="InParanoid" id="A0A1E7EPH1"/>
<dbReference type="EMBL" id="KV784383">
    <property type="protein sequence ID" value="OEU07880.1"/>
    <property type="molecule type" value="Genomic_DNA"/>
</dbReference>
<dbReference type="KEGG" id="fcy:FRACYDRAFT_250505"/>
<evidence type="ECO:0000313" key="1">
    <source>
        <dbReference type="EMBL" id="OEU07880.1"/>
    </source>
</evidence>
<dbReference type="Proteomes" id="UP000095751">
    <property type="component" value="Unassembled WGS sequence"/>
</dbReference>
<dbReference type="AlphaFoldDB" id="A0A1E7EPH1"/>
<reference evidence="1 2" key="1">
    <citation type="submission" date="2016-09" db="EMBL/GenBank/DDBJ databases">
        <title>Extensive genetic diversity and differential bi-allelic expression allows diatom success in the polar Southern Ocean.</title>
        <authorList>
            <consortium name="DOE Joint Genome Institute"/>
            <person name="Mock T."/>
            <person name="Otillar R.P."/>
            <person name="Strauss J."/>
            <person name="Dupont C."/>
            <person name="Frickenhaus S."/>
            <person name="Maumus F."/>
            <person name="Mcmullan M."/>
            <person name="Sanges R."/>
            <person name="Schmutz J."/>
            <person name="Toseland A."/>
            <person name="Valas R."/>
            <person name="Veluchamy A."/>
            <person name="Ward B.J."/>
            <person name="Allen A."/>
            <person name="Barry K."/>
            <person name="Falciatore A."/>
            <person name="Ferrante M."/>
            <person name="Fortunato A.E."/>
            <person name="Gloeckner G."/>
            <person name="Gruber A."/>
            <person name="Hipkin R."/>
            <person name="Janech M."/>
            <person name="Kroth P."/>
            <person name="Leese F."/>
            <person name="Lindquist E."/>
            <person name="Lyon B.R."/>
            <person name="Martin J."/>
            <person name="Mayer C."/>
            <person name="Parker M."/>
            <person name="Quesneville H."/>
            <person name="Raymond J."/>
            <person name="Uhlig C."/>
            <person name="Valentin K.U."/>
            <person name="Worden A.Z."/>
            <person name="Armbrust E.V."/>
            <person name="Bowler C."/>
            <person name="Green B."/>
            <person name="Moulton V."/>
            <person name="Van Oosterhout C."/>
            <person name="Grigoriev I."/>
        </authorList>
    </citation>
    <scope>NUCLEOTIDE SEQUENCE [LARGE SCALE GENOMIC DNA]</scope>
    <source>
        <strain evidence="1 2">CCMP1102</strain>
    </source>
</reference>
<sequence>MPRTKVKREDWIARNRFVERFFGNGDDNNNNNNKTSTSEPLVRKEDVIQAIRYQLVTWSELQLHQWKNDRDVVMACIKTKTNQIRWTDIPFELQQHLDILLLAIQWRCLTWGHINTTLNTTTTTTCMEGSNNNNNKWKGDPDVTRAFANEIILDIKQHKIKAFVKVMIRAMESSESEQIKDWADVPPELQHRDVLLMAIRRRRVVWCNIESKWKSDRDVVIACIGLRQIEHWAEVSPQLQNEKEVAFVAYQTGLVAASEVPSLMRDLDFFRKAFEQGKLQWRGLPDNMRTSEAFARTVTEFPRYCSKSMFEDIPNLLQDRDIWATVFDSHGVLGLDDIIPNMAPDTIRADRELILKAGASNMRVLQFADRALQIDHTFLESVFDAYPRALVHMTHEAQRLFPSLLIQRLKPFAQHPDTGQFEISKLAEAILPELWQQRGGFVQSWFQSGLPYIVDVHPNAWKNDKGIFLLIAEHCDDELGLCDSFEEASLSVLADKDCMLEIVRFEPELISKASSSLRMNFDFMLLAVSGGNGMAIIRLYWTRGYKKGDLGLLDRDDFQQRIQKMLALYDAFVKEILGAMSSVGKADCALSTLNQGLETSAAYKKLIAEYLDVPAGHMPGSFLRASNNLK</sequence>
<organism evidence="1 2">
    <name type="scientific">Fragilariopsis cylindrus CCMP1102</name>
    <dbReference type="NCBI Taxonomy" id="635003"/>
    <lineage>
        <taxon>Eukaryota</taxon>
        <taxon>Sar</taxon>
        <taxon>Stramenopiles</taxon>
        <taxon>Ochrophyta</taxon>
        <taxon>Bacillariophyta</taxon>
        <taxon>Bacillariophyceae</taxon>
        <taxon>Bacillariophycidae</taxon>
        <taxon>Bacillariales</taxon>
        <taxon>Bacillariaceae</taxon>
        <taxon>Fragilariopsis</taxon>
    </lineage>
</organism>
<gene>
    <name evidence="1" type="ORF">FRACYDRAFT_250505</name>
</gene>
<accession>A0A1E7EPH1</accession>